<dbReference type="PANTHER" id="PTHR46268:SF6">
    <property type="entry name" value="UNIVERSAL STRESS PROTEIN UP12"/>
    <property type="match status" value="1"/>
</dbReference>
<keyword evidence="4" id="KW-1185">Reference proteome</keyword>
<dbReference type="Proteomes" id="UP000184041">
    <property type="component" value="Unassembled WGS sequence"/>
</dbReference>
<organism evidence="3 4">
    <name type="scientific">Fodinibius roseus</name>
    <dbReference type="NCBI Taxonomy" id="1194090"/>
    <lineage>
        <taxon>Bacteria</taxon>
        <taxon>Pseudomonadati</taxon>
        <taxon>Balneolota</taxon>
        <taxon>Balneolia</taxon>
        <taxon>Balneolales</taxon>
        <taxon>Balneolaceae</taxon>
        <taxon>Fodinibius</taxon>
    </lineage>
</organism>
<sequence>MNITNILVPTDFSDCSETAVSFALELAIRLKARLHLMHSMKGLYSVASEQLLEKLMNENRFGKIKTNIVTEIGDADLSILRQSKEVKADLVVMGSKGRSGGRKFLGSTTTEVISRSEVPVLAIPENSTYSGFKDIVFMTDYNEGDLSALRELSDWARFFNASLHVLHLFTDDSLQELIKFRGFKEVAKERLEDDVLSFERVLNPSFDEGFFDYMKSHSPQLVVLTRYEKTIFQKLTEPDHLREIGYEITVPFLSLPGEKYIKKEQEDSIC</sequence>
<dbReference type="PANTHER" id="PTHR46268">
    <property type="entry name" value="STRESS RESPONSE PROTEIN NHAX"/>
    <property type="match status" value="1"/>
</dbReference>
<dbReference type="InterPro" id="IPR006016">
    <property type="entry name" value="UspA"/>
</dbReference>
<reference evidence="3 4" key="1">
    <citation type="submission" date="2016-11" db="EMBL/GenBank/DDBJ databases">
        <authorList>
            <person name="Jaros S."/>
            <person name="Januszkiewicz K."/>
            <person name="Wedrychowicz H."/>
        </authorList>
    </citation>
    <scope>NUCLEOTIDE SEQUENCE [LARGE SCALE GENOMIC DNA]</scope>
    <source>
        <strain evidence="3 4">DSM 21986</strain>
    </source>
</reference>
<evidence type="ECO:0000259" key="2">
    <source>
        <dbReference type="Pfam" id="PF00582"/>
    </source>
</evidence>
<dbReference type="PRINTS" id="PR01438">
    <property type="entry name" value="UNVRSLSTRESS"/>
</dbReference>
<evidence type="ECO:0000313" key="3">
    <source>
        <dbReference type="EMBL" id="SHE88239.1"/>
    </source>
</evidence>
<dbReference type="Gene3D" id="3.40.50.12370">
    <property type="match status" value="1"/>
</dbReference>
<dbReference type="OrthoDB" id="9788959at2"/>
<evidence type="ECO:0000313" key="4">
    <source>
        <dbReference type="Proteomes" id="UP000184041"/>
    </source>
</evidence>
<dbReference type="RefSeq" id="WP_073059968.1">
    <property type="nucleotide sequence ID" value="NZ_FQUS01000004.1"/>
</dbReference>
<dbReference type="InterPro" id="IPR006015">
    <property type="entry name" value="Universal_stress_UspA"/>
</dbReference>
<feature type="domain" description="UspA" evidence="2">
    <location>
        <begin position="4"/>
        <end position="124"/>
    </location>
</feature>
<dbReference type="STRING" id="1194090.SAMN05443144_10415"/>
<proteinExistence type="inferred from homology"/>
<name>A0A1M4X445_9BACT</name>
<dbReference type="CDD" id="cd00293">
    <property type="entry name" value="USP-like"/>
    <property type="match status" value="1"/>
</dbReference>
<gene>
    <name evidence="3" type="ORF">SAMN05443144_10415</name>
</gene>
<evidence type="ECO:0000256" key="1">
    <source>
        <dbReference type="ARBA" id="ARBA00008791"/>
    </source>
</evidence>
<comment type="similarity">
    <text evidence="1">Belongs to the universal stress protein A family.</text>
</comment>
<accession>A0A1M4X445</accession>
<protein>
    <submittedName>
        <fullName evidence="3">Nucleotide-binding universal stress protein, UspA family</fullName>
    </submittedName>
</protein>
<dbReference type="AlphaFoldDB" id="A0A1M4X445"/>
<dbReference type="EMBL" id="FQUS01000004">
    <property type="protein sequence ID" value="SHE88239.1"/>
    <property type="molecule type" value="Genomic_DNA"/>
</dbReference>
<dbReference type="Pfam" id="PF00582">
    <property type="entry name" value="Usp"/>
    <property type="match status" value="1"/>
</dbReference>
<dbReference type="SUPFAM" id="SSF52402">
    <property type="entry name" value="Adenine nucleotide alpha hydrolases-like"/>
    <property type="match status" value="2"/>
</dbReference>